<comment type="caution">
    <text evidence="15">The sequence shown here is derived from an EMBL/GenBank/DDBJ whole genome shotgun (WGS) entry which is preliminary data.</text>
</comment>
<proteinExistence type="inferred from homology"/>
<dbReference type="FunFam" id="3.40.50.300:FF:001091">
    <property type="entry name" value="Probable disease resistance protein At1g61300"/>
    <property type="match status" value="1"/>
</dbReference>
<dbReference type="InterPro" id="IPR036388">
    <property type="entry name" value="WH-like_DNA-bd_sf"/>
</dbReference>
<accession>A0AA38WKA9</accession>
<organism evidence="15 16">
    <name type="scientific">Centaurea solstitialis</name>
    <name type="common">yellow star-thistle</name>
    <dbReference type="NCBI Taxonomy" id="347529"/>
    <lineage>
        <taxon>Eukaryota</taxon>
        <taxon>Viridiplantae</taxon>
        <taxon>Streptophyta</taxon>
        <taxon>Embryophyta</taxon>
        <taxon>Tracheophyta</taxon>
        <taxon>Spermatophyta</taxon>
        <taxon>Magnoliopsida</taxon>
        <taxon>eudicotyledons</taxon>
        <taxon>Gunneridae</taxon>
        <taxon>Pentapetalae</taxon>
        <taxon>asterids</taxon>
        <taxon>campanulids</taxon>
        <taxon>Asterales</taxon>
        <taxon>Asteraceae</taxon>
        <taxon>Carduoideae</taxon>
        <taxon>Cardueae</taxon>
        <taxon>Centaureinae</taxon>
        <taxon>Centaurea</taxon>
    </lineage>
</organism>
<evidence type="ECO:0000256" key="1">
    <source>
        <dbReference type="ARBA" id="ARBA00002074"/>
    </source>
</evidence>
<evidence type="ECO:0000256" key="10">
    <source>
        <dbReference type="ARBA" id="ARBA00022840"/>
    </source>
</evidence>
<evidence type="ECO:0000256" key="9">
    <source>
        <dbReference type="ARBA" id="ARBA00022821"/>
    </source>
</evidence>
<evidence type="ECO:0000256" key="4">
    <source>
        <dbReference type="ARBA" id="ARBA00022490"/>
    </source>
</evidence>
<dbReference type="Gene3D" id="1.20.5.4130">
    <property type="match status" value="1"/>
</dbReference>
<gene>
    <name evidence="15" type="ORF">OSB04_015616</name>
</gene>
<dbReference type="Gene3D" id="1.10.8.430">
    <property type="entry name" value="Helical domain of apoptotic protease-activating factors"/>
    <property type="match status" value="1"/>
</dbReference>
<reference evidence="15" key="1">
    <citation type="submission" date="2023-03" db="EMBL/GenBank/DDBJ databases">
        <title>Chromosome-scale reference genome and RAD-based genetic map of yellow starthistle (Centaurea solstitialis) reveal putative structural variation and QTLs associated with invader traits.</title>
        <authorList>
            <person name="Reatini B."/>
            <person name="Cang F.A."/>
            <person name="Jiang Q."/>
            <person name="Mckibben M.T.W."/>
            <person name="Barker M.S."/>
            <person name="Rieseberg L.H."/>
            <person name="Dlugosch K.M."/>
        </authorList>
    </citation>
    <scope>NUCLEOTIDE SEQUENCE</scope>
    <source>
        <strain evidence="15">CAN-66</strain>
        <tissue evidence="15">Leaf</tissue>
    </source>
</reference>
<feature type="domain" description="Disease resistance protein winged helix" evidence="13">
    <location>
        <begin position="550"/>
        <end position="619"/>
    </location>
</feature>
<dbReference type="Pfam" id="PF23559">
    <property type="entry name" value="WHD_DRP"/>
    <property type="match status" value="1"/>
</dbReference>
<evidence type="ECO:0000259" key="14">
    <source>
        <dbReference type="Pfam" id="PF23598"/>
    </source>
</evidence>
<keyword evidence="8" id="KW-0547">Nucleotide-binding</keyword>
<comment type="subcellular location">
    <subcellularLocation>
        <location evidence="2">Cytoplasm</location>
    </subcellularLocation>
</comment>
<sequence>MSGAEGDINGTVLFTRSQPPAEMVHNIKLLVPLTLDLQGDVVEYHTWAELLQDTARAYNVTDHLDDDPRSTNVSDTTKWKQVDEMVLSWIYGTISQDLLLTVVQQAAGSTARDAWLCLKNIFHDDKRAADLQNPLINENPMLMDKLKKLIHGNHDPLISSDPMILSERPQFQLLYQELASIVQTLSDIHQHHRHRRHHPHELERVRSLKKRFKDVVEEAEDVIDLYLSAVVVDFRNKELSHRSDVSETSLDLKDVMRSIESIKVELMTINIDNMKMDSSPRIDHLGIHSSAATGCSTTKKPAEMKPLREDIIVGFDRDVEVIWEKLADNTTQLSVISVVGMGGIGKTTLATKVFKNHAVVSRFHVRAWITVSQTYTNRDLLMQVLASIGVQDDPGKDDHPQKDTDSQLREKVHKNLMGRRYLIVIDDIWSIEAWEELKLFFPFGNTGSRILLTTRLNEVALHVKSNGFVHSLPCLTEGESWKLLKQMVFNGDECPECLTEPGQQISRKCHGLPLSVVVMAGILAEESTNKDFYQHLPDHLRKCFLYLGGFQEDFRFDVERLIWLWVAEGFIEEAGSRRLEDTAKAYLTDLVNRNLIIVEKRNAIGDVKACKLHDLVRELCLQKGKEERFIFKLDSPPLPSQLSTSIRPYQQCRVFTYEDINFRDFTLFPTRSIRSVLSFYDQLQVLFRKRLIRNFKIYKFRFLQSSFVLLRVLDLRKCELTDLRHRLTLLIHLRYLAIQCSEFPESLCKLWNLETLILETHMDDPVHIPSNISDLVNLKHLWSNALLCFPCNIGKPMNLLSISTVALKDRMDGFHKWFPIIKKLAARNNISHMGYDFKLLPYLEKLKLSGWRFQLHQISVPASLKKLTLEECLPPWSDMPIIQLLPNLEVLKVKSDTSSGWWDACEQQFRQLKHLTIKASHITTWKASSNSFPCLKRLTLSSCNYLEEVPLEIGEIDSLELVEIDHCSNKSLVKSLERIQKVGEDVGNDELKITVDGMELSIYLSWIEGSESEREYNEGPESELEYGDGSKSELE</sequence>
<keyword evidence="5" id="KW-0433">Leucine-rich repeat</keyword>
<evidence type="ECO:0000256" key="8">
    <source>
        <dbReference type="ARBA" id="ARBA00022741"/>
    </source>
</evidence>
<evidence type="ECO:0000259" key="13">
    <source>
        <dbReference type="Pfam" id="PF23559"/>
    </source>
</evidence>
<feature type="region of interest" description="Disordered" evidence="11">
    <location>
        <begin position="1011"/>
        <end position="1035"/>
    </location>
</feature>
<evidence type="ECO:0000256" key="5">
    <source>
        <dbReference type="ARBA" id="ARBA00022614"/>
    </source>
</evidence>
<comment type="function">
    <text evidence="1">Confers resistance to late blight (Phytophthora infestans) races carrying the avirulence gene Avr1. Resistance proteins guard the plant against pathogens that contain an appropriate avirulence protein via an indirect interaction with this avirulence protein. That triggers a defense system including the hypersensitive response, which restricts the pathogen growth.</text>
</comment>
<dbReference type="GO" id="GO:0043531">
    <property type="term" value="F:ADP binding"/>
    <property type="evidence" value="ECO:0007669"/>
    <property type="project" value="InterPro"/>
</dbReference>
<dbReference type="Gene3D" id="3.40.50.300">
    <property type="entry name" value="P-loop containing nucleotide triphosphate hydrolases"/>
    <property type="match status" value="1"/>
</dbReference>
<dbReference type="PANTHER" id="PTHR23155">
    <property type="entry name" value="DISEASE RESISTANCE PROTEIN RP"/>
    <property type="match status" value="1"/>
</dbReference>
<keyword evidence="16" id="KW-1185">Reference proteome</keyword>
<keyword evidence="10" id="KW-0067">ATP-binding</keyword>
<dbReference type="InterPro" id="IPR032675">
    <property type="entry name" value="LRR_dom_sf"/>
</dbReference>
<name>A0AA38WKA9_9ASTR</name>
<dbReference type="Pfam" id="PF00931">
    <property type="entry name" value="NB-ARC"/>
    <property type="match status" value="1"/>
</dbReference>
<dbReference type="SUPFAM" id="SSF52540">
    <property type="entry name" value="P-loop containing nucleoside triphosphate hydrolases"/>
    <property type="match status" value="1"/>
</dbReference>
<dbReference type="InterPro" id="IPR002182">
    <property type="entry name" value="NB-ARC"/>
</dbReference>
<dbReference type="GO" id="GO:0051607">
    <property type="term" value="P:defense response to virus"/>
    <property type="evidence" value="ECO:0007669"/>
    <property type="project" value="UniProtKB-ARBA"/>
</dbReference>
<evidence type="ECO:0000313" key="16">
    <source>
        <dbReference type="Proteomes" id="UP001172457"/>
    </source>
</evidence>
<evidence type="ECO:0000256" key="11">
    <source>
        <dbReference type="SAM" id="MobiDB-lite"/>
    </source>
</evidence>
<dbReference type="AlphaFoldDB" id="A0AA38WKA9"/>
<keyword evidence="9" id="KW-0611">Plant defense</keyword>
<evidence type="ECO:0000256" key="2">
    <source>
        <dbReference type="ARBA" id="ARBA00004496"/>
    </source>
</evidence>
<evidence type="ECO:0000313" key="15">
    <source>
        <dbReference type="EMBL" id="KAJ9551571.1"/>
    </source>
</evidence>
<dbReference type="SUPFAM" id="SSF52058">
    <property type="entry name" value="L domain-like"/>
    <property type="match status" value="1"/>
</dbReference>
<dbReference type="PRINTS" id="PR00364">
    <property type="entry name" value="DISEASERSIST"/>
</dbReference>
<evidence type="ECO:0000256" key="6">
    <source>
        <dbReference type="ARBA" id="ARBA00022667"/>
    </source>
</evidence>
<dbReference type="FunFam" id="1.10.10.10:FF:000322">
    <property type="entry name" value="Probable disease resistance protein At1g63360"/>
    <property type="match status" value="1"/>
</dbReference>
<dbReference type="InterPro" id="IPR027417">
    <property type="entry name" value="P-loop_NTPase"/>
</dbReference>
<dbReference type="InterPro" id="IPR055414">
    <property type="entry name" value="LRR_R13L4/SHOC2-like"/>
</dbReference>
<feature type="domain" description="Disease resistance R13L4/SHOC-2-like LRR" evidence="14">
    <location>
        <begin position="705"/>
        <end position="809"/>
    </location>
</feature>
<feature type="domain" description="NB-ARC" evidence="12">
    <location>
        <begin position="316"/>
        <end position="492"/>
    </location>
</feature>
<dbReference type="Proteomes" id="UP001172457">
    <property type="component" value="Chromosome 4"/>
</dbReference>
<keyword evidence="4" id="KW-0963">Cytoplasm</keyword>
<evidence type="ECO:0000256" key="3">
    <source>
        <dbReference type="ARBA" id="ARBA00008894"/>
    </source>
</evidence>
<dbReference type="InterPro" id="IPR042197">
    <property type="entry name" value="Apaf_helical"/>
</dbReference>
<evidence type="ECO:0000256" key="7">
    <source>
        <dbReference type="ARBA" id="ARBA00022737"/>
    </source>
</evidence>
<dbReference type="InterPro" id="IPR044974">
    <property type="entry name" value="Disease_R_plants"/>
</dbReference>
<dbReference type="EMBL" id="JARYMX010000004">
    <property type="protein sequence ID" value="KAJ9551571.1"/>
    <property type="molecule type" value="Genomic_DNA"/>
</dbReference>
<dbReference type="GO" id="GO:0009626">
    <property type="term" value="P:plant-type hypersensitive response"/>
    <property type="evidence" value="ECO:0007669"/>
    <property type="project" value="UniProtKB-KW"/>
</dbReference>
<dbReference type="Gene3D" id="3.80.10.10">
    <property type="entry name" value="Ribonuclease Inhibitor"/>
    <property type="match status" value="1"/>
</dbReference>
<evidence type="ECO:0000259" key="12">
    <source>
        <dbReference type="Pfam" id="PF00931"/>
    </source>
</evidence>
<dbReference type="GO" id="GO:0005524">
    <property type="term" value="F:ATP binding"/>
    <property type="evidence" value="ECO:0007669"/>
    <property type="project" value="UniProtKB-KW"/>
</dbReference>
<keyword evidence="7" id="KW-0677">Repeat</keyword>
<dbReference type="InterPro" id="IPR058922">
    <property type="entry name" value="WHD_DRP"/>
</dbReference>
<keyword evidence="6" id="KW-0381">Hypersensitive response</keyword>
<protein>
    <recommendedName>
        <fullName evidence="17">NB-ARC domain-containing protein</fullName>
    </recommendedName>
</protein>
<dbReference type="PANTHER" id="PTHR23155:SF1152">
    <property type="entry name" value="AAA+ ATPASE DOMAIN-CONTAINING PROTEIN"/>
    <property type="match status" value="1"/>
</dbReference>
<dbReference type="Pfam" id="PF23598">
    <property type="entry name" value="LRR_14"/>
    <property type="match status" value="1"/>
</dbReference>
<evidence type="ECO:0008006" key="17">
    <source>
        <dbReference type="Google" id="ProtNLM"/>
    </source>
</evidence>
<dbReference type="Gene3D" id="1.10.10.10">
    <property type="entry name" value="Winged helix-like DNA-binding domain superfamily/Winged helix DNA-binding domain"/>
    <property type="match status" value="1"/>
</dbReference>
<comment type="similarity">
    <text evidence="3">Belongs to the disease resistance NB-LRR family.</text>
</comment>